<dbReference type="Proteomes" id="UP000317371">
    <property type="component" value="Unassembled WGS sequence"/>
</dbReference>
<dbReference type="OrthoDB" id="9790023at2"/>
<gene>
    <name evidence="1" type="ORF">FKZ61_15385</name>
</gene>
<evidence type="ECO:0000313" key="1">
    <source>
        <dbReference type="EMBL" id="TQE94806.1"/>
    </source>
</evidence>
<dbReference type="PANTHER" id="PTHR12993:SF11">
    <property type="entry name" value="N-ACETYLGLUCOSAMINYL-PHOSPHATIDYLINOSITOL DE-N-ACETYLASE"/>
    <property type="match status" value="1"/>
</dbReference>
<dbReference type="RefSeq" id="WP_141611031.1">
    <property type="nucleotide sequence ID" value="NZ_VIGC02000020.1"/>
</dbReference>
<sequence length="283" mass="32122">MTDQPLRLLIFGAHPDDPDFAAGGLAALYSRRGHVVKMVSLTNGDAGHHEMGGAPLAWRRRQEAAAAGRCLGAEYITLDIHDGALLPTLENRNLVIAIIREFQPDLITVHRPNDYHPDHRYASQLVQDASYMVTVPNVVSHVPHLRAMPVIVHTWDHFQKPYPFQADVVVAIDEVIEAKFDALHCHESQMYEWLPYNGGYLDEVPATPAERRQWLRARREGRFRQIADLYREKLVALYGEEQGRRVQYAEAFEACEYGAPLTPEAMRRLFPFFSASVSEQSSH</sequence>
<dbReference type="InterPro" id="IPR024078">
    <property type="entry name" value="LmbE-like_dom_sf"/>
</dbReference>
<protein>
    <submittedName>
        <fullName evidence="1">PIG-L family deacetylase</fullName>
    </submittedName>
</protein>
<dbReference type="InterPro" id="IPR003737">
    <property type="entry name" value="GlcNAc_PI_deacetylase-related"/>
</dbReference>
<reference evidence="1 2" key="1">
    <citation type="submission" date="2019-06" db="EMBL/GenBank/DDBJ databases">
        <title>Genome sequence of Litorilinea aerophila BAA-2444.</title>
        <authorList>
            <person name="Maclea K.S."/>
            <person name="Maurais E.G."/>
            <person name="Iannazzi L.C."/>
        </authorList>
    </citation>
    <scope>NUCLEOTIDE SEQUENCE [LARGE SCALE GENOMIC DNA]</scope>
    <source>
        <strain evidence="1 2">ATCC BAA-2444</strain>
    </source>
</reference>
<organism evidence="1 2">
    <name type="scientific">Litorilinea aerophila</name>
    <dbReference type="NCBI Taxonomy" id="1204385"/>
    <lineage>
        <taxon>Bacteria</taxon>
        <taxon>Bacillati</taxon>
        <taxon>Chloroflexota</taxon>
        <taxon>Caldilineae</taxon>
        <taxon>Caldilineales</taxon>
        <taxon>Caldilineaceae</taxon>
        <taxon>Litorilinea</taxon>
    </lineage>
</organism>
<accession>A0A540VDF6</accession>
<proteinExistence type="predicted"/>
<keyword evidence="2" id="KW-1185">Reference proteome</keyword>
<dbReference type="SUPFAM" id="SSF102588">
    <property type="entry name" value="LmbE-like"/>
    <property type="match status" value="1"/>
</dbReference>
<evidence type="ECO:0000313" key="2">
    <source>
        <dbReference type="Proteomes" id="UP000317371"/>
    </source>
</evidence>
<dbReference type="GO" id="GO:0016811">
    <property type="term" value="F:hydrolase activity, acting on carbon-nitrogen (but not peptide) bonds, in linear amides"/>
    <property type="evidence" value="ECO:0007669"/>
    <property type="project" value="TreeGrafter"/>
</dbReference>
<comment type="caution">
    <text evidence="1">The sequence shown here is derived from an EMBL/GenBank/DDBJ whole genome shotgun (WGS) entry which is preliminary data.</text>
</comment>
<name>A0A540VDF6_9CHLR</name>
<dbReference type="Gene3D" id="3.40.50.10320">
    <property type="entry name" value="LmbE-like"/>
    <property type="match status" value="1"/>
</dbReference>
<dbReference type="Pfam" id="PF02585">
    <property type="entry name" value="PIG-L"/>
    <property type="match status" value="1"/>
</dbReference>
<dbReference type="AlphaFoldDB" id="A0A540VDF6"/>
<dbReference type="EMBL" id="VIGC01000020">
    <property type="protein sequence ID" value="TQE94806.1"/>
    <property type="molecule type" value="Genomic_DNA"/>
</dbReference>
<dbReference type="PANTHER" id="PTHR12993">
    <property type="entry name" value="N-ACETYLGLUCOSAMINYL-PHOSPHATIDYLINOSITOL DE-N-ACETYLASE-RELATED"/>
    <property type="match status" value="1"/>
</dbReference>
<dbReference type="InParanoid" id="A0A540VDF6"/>